<evidence type="ECO:0000256" key="2">
    <source>
        <dbReference type="ARBA" id="ARBA00022448"/>
    </source>
</evidence>
<dbReference type="GO" id="GO:0098719">
    <property type="term" value="P:sodium ion import across plasma membrane"/>
    <property type="evidence" value="ECO:0007669"/>
    <property type="project" value="TreeGrafter"/>
</dbReference>
<feature type="transmembrane region" description="Helical" evidence="10">
    <location>
        <begin position="349"/>
        <end position="370"/>
    </location>
</feature>
<reference evidence="12 13" key="1">
    <citation type="submission" date="2016-06" db="EMBL/GenBank/DDBJ databases">
        <authorList>
            <person name="Kjaerup R.B."/>
            <person name="Dalgaard T.S."/>
            <person name="Juul-Madsen H.R."/>
        </authorList>
    </citation>
    <scope>NUCLEOTIDE SEQUENCE [LARGE SCALE GENOMIC DNA]</scope>
    <source>
        <strain evidence="12 13">DSM 45248</strain>
    </source>
</reference>
<sequence length="529" mass="55918">MTGGDVSGLVLIAVLGATVLIGTTIGGRYSVAPPVLLITLGAGLGLLPPFSHVTLEPDVVLLLFLPAILYRESLVISLREIRANLFVITLLAVGLVIITAVAVAYAAQALGVSPAAAWVLGAVLAPTDAAAVAGLAKRMPRGILTTLRAESLINDGTALVLFSVTVGVIVGGAVPGPLGLTGRFVGSATFGVAAGLLVGGVVILIRKHVDDPLREGGLSILTPFVAFLLAEAVHASGVLAVVVAGLLLSYAGPRVIRARSRLTAIAFWDLATFMINGSLFVLLGMQVPRALRGITSHTPTQSLGVAVLVTLVVVATRMVWLQFVLPTLQAIDRRESQRARRFDFRVRTAAGWAGFRGAVSLAAALAVPVTTHSGTPVQDRDLIIFVTVTVIVLTMLVQGTTLPAVVGWAGLVGDQEREDEVRWARIRATEAGLAALSQVAVDVGASPDAVDRLRADYQEHLEDARSPGNEQNARERETARRLRLELLDHKRREITRLRSTNQIDDAVLRQVQAALDIEEIRLLGPESED</sequence>
<evidence type="ECO:0000256" key="5">
    <source>
        <dbReference type="ARBA" id="ARBA00022989"/>
    </source>
</evidence>
<dbReference type="Gene3D" id="6.10.140.1330">
    <property type="match status" value="1"/>
</dbReference>
<feature type="transmembrane region" description="Helical" evidence="10">
    <location>
        <begin position="305"/>
        <end position="328"/>
    </location>
</feature>
<dbReference type="GO" id="GO:0015385">
    <property type="term" value="F:sodium:proton antiporter activity"/>
    <property type="evidence" value="ECO:0007669"/>
    <property type="project" value="InterPro"/>
</dbReference>
<dbReference type="Pfam" id="PF00999">
    <property type="entry name" value="Na_H_Exchanger"/>
    <property type="match status" value="1"/>
</dbReference>
<gene>
    <name evidence="12" type="ORF">GA0070621_2037</name>
</gene>
<feature type="transmembrane region" description="Helical" evidence="10">
    <location>
        <begin position="236"/>
        <end position="253"/>
    </location>
</feature>
<dbReference type="InterPro" id="IPR004705">
    <property type="entry name" value="Cation/H_exchanger_CPA1_bac"/>
</dbReference>
<evidence type="ECO:0000256" key="7">
    <source>
        <dbReference type="ARBA" id="ARBA00023065"/>
    </source>
</evidence>
<name>A0A1A8ZKA9_9ACTN</name>
<keyword evidence="10" id="KW-0050">Antiport</keyword>
<comment type="similarity">
    <text evidence="10">Belongs to the monovalent cation:proton antiporter 1 (CPA1) transporter (TC 2.A.36) family.</text>
</comment>
<organism evidence="12 13">
    <name type="scientific">Micromonospora narathiwatensis</name>
    <dbReference type="NCBI Taxonomy" id="299146"/>
    <lineage>
        <taxon>Bacteria</taxon>
        <taxon>Bacillati</taxon>
        <taxon>Actinomycetota</taxon>
        <taxon>Actinomycetes</taxon>
        <taxon>Micromonosporales</taxon>
        <taxon>Micromonosporaceae</taxon>
        <taxon>Micromonospora</taxon>
    </lineage>
</organism>
<evidence type="ECO:0000256" key="3">
    <source>
        <dbReference type="ARBA" id="ARBA00022475"/>
    </source>
</evidence>
<dbReference type="EMBL" id="LT594324">
    <property type="protein sequence ID" value="SBT44326.1"/>
    <property type="molecule type" value="Genomic_DNA"/>
</dbReference>
<dbReference type="GO" id="GO:0005886">
    <property type="term" value="C:plasma membrane"/>
    <property type="evidence" value="ECO:0007669"/>
    <property type="project" value="UniProtKB-SubCell"/>
</dbReference>
<feature type="transmembrane region" description="Helical" evidence="10">
    <location>
        <begin position="212"/>
        <end position="230"/>
    </location>
</feature>
<feature type="transmembrane region" description="Helical" evidence="10">
    <location>
        <begin position="157"/>
        <end position="178"/>
    </location>
</feature>
<feature type="domain" description="Cation/H+ exchanger transmembrane" evidence="11">
    <location>
        <begin position="17"/>
        <end position="406"/>
    </location>
</feature>
<dbReference type="PATRIC" id="fig|299146.4.peg.2102"/>
<dbReference type="InterPro" id="IPR006153">
    <property type="entry name" value="Cation/H_exchanger_TM"/>
</dbReference>
<keyword evidence="2 10" id="KW-0813">Transport</keyword>
<feature type="transmembrane region" description="Helical" evidence="10">
    <location>
        <begin position="85"/>
        <end position="109"/>
    </location>
</feature>
<feature type="transmembrane region" description="Helical" evidence="10">
    <location>
        <begin position="265"/>
        <end position="285"/>
    </location>
</feature>
<keyword evidence="6 10" id="KW-0915">Sodium</keyword>
<keyword evidence="8 10" id="KW-0472">Membrane</keyword>
<comment type="subcellular location">
    <subcellularLocation>
        <location evidence="1 10">Cell membrane</location>
        <topology evidence="1 10">Multi-pass membrane protein</topology>
    </subcellularLocation>
</comment>
<dbReference type="GO" id="GO:0051453">
    <property type="term" value="P:regulation of intracellular pH"/>
    <property type="evidence" value="ECO:0007669"/>
    <property type="project" value="TreeGrafter"/>
</dbReference>
<keyword evidence="13" id="KW-1185">Reference proteome</keyword>
<comment type="function">
    <text evidence="10">Na(+)/H(+) antiporter that extrudes sodium in exchange for external protons.</text>
</comment>
<dbReference type="AlphaFoldDB" id="A0A1A8ZKA9"/>
<keyword evidence="4 10" id="KW-0812">Transmembrane</keyword>
<keyword evidence="5 10" id="KW-1133">Transmembrane helix</keyword>
<evidence type="ECO:0000256" key="1">
    <source>
        <dbReference type="ARBA" id="ARBA00004651"/>
    </source>
</evidence>
<dbReference type="PANTHER" id="PTHR10110:SF86">
    <property type="entry name" value="SODIUM_HYDROGEN EXCHANGER 7"/>
    <property type="match status" value="1"/>
</dbReference>
<feature type="transmembrane region" description="Helical" evidence="10">
    <location>
        <begin position="6"/>
        <end position="23"/>
    </location>
</feature>
<keyword evidence="9 10" id="KW-0739">Sodium transport</keyword>
<feature type="transmembrane region" description="Helical" evidence="10">
    <location>
        <begin position="59"/>
        <end position="78"/>
    </location>
</feature>
<accession>A0A1A8ZKA9</accession>
<evidence type="ECO:0000256" key="9">
    <source>
        <dbReference type="ARBA" id="ARBA00023201"/>
    </source>
</evidence>
<dbReference type="GO" id="GO:0015386">
    <property type="term" value="F:potassium:proton antiporter activity"/>
    <property type="evidence" value="ECO:0007669"/>
    <property type="project" value="TreeGrafter"/>
</dbReference>
<evidence type="ECO:0000256" key="10">
    <source>
        <dbReference type="RuleBase" id="RU366002"/>
    </source>
</evidence>
<dbReference type="Proteomes" id="UP000198765">
    <property type="component" value="Chromosome I"/>
</dbReference>
<evidence type="ECO:0000256" key="6">
    <source>
        <dbReference type="ARBA" id="ARBA00023053"/>
    </source>
</evidence>
<dbReference type="InterPro" id="IPR018422">
    <property type="entry name" value="Cation/H_exchanger_CPA1"/>
</dbReference>
<evidence type="ECO:0000313" key="13">
    <source>
        <dbReference type="Proteomes" id="UP000198765"/>
    </source>
</evidence>
<evidence type="ECO:0000256" key="4">
    <source>
        <dbReference type="ARBA" id="ARBA00022692"/>
    </source>
</evidence>
<proteinExistence type="inferred from homology"/>
<evidence type="ECO:0000313" key="12">
    <source>
        <dbReference type="EMBL" id="SBT44326.1"/>
    </source>
</evidence>
<dbReference type="NCBIfam" id="TIGR00831">
    <property type="entry name" value="a_cpa1"/>
    <property type="match status" value="1"/>
</dbReference>
<keyword evidence="7 10" id="KW-0406">Ion transport</keyword>
<feature type="transmembrane region" description="Helical" evidence="10">
    <location>
        <begin position="115"/>
        <end position="136"/>
    </location>
</feature>
<keyword evidence="3 10" id="KW-1003">Cell membrane</keyword>
<evidence type="ECO:0000259" key="11">
    <source>
        <dbReference type="Pfam" id="PF00999"/>
    </source>
</evidence>
<evidence type="ECO:0000256" key="8">
    <source>
        <dbReference type="ARBA" id="ARBA00023136"/>
    </source>
</evidence>
<feature type="transmembrane region" description="Helical" evidence="10">
    <location>
        <begin position="382"/>
        <end position="412"/>
    </location>
</feature>
<dbReference type="PANTHER" id="PTHR10110">
    <property type="entry name" value="SODIUM/HYDROGEN EXCHANGER"/>
    <property type="match status" value="1"/>
</dbReference>
<feature type="transmembrane region" description="Helical" evidence="10">
    <location>
        <begin position="184"/>
        <end position="205"/>
    </location>
</feature>
<protein>
    <submittedName>
        <fullName evidence="12">Sodium/proton antiporter, CPA1 family (TC 2.A.36)</fullName>
    </submittedName>
</protein>